<dbReference type="EMBL" id="SDVB01000238">
    <property type="protein sequence ID" value="RYC11734.1"/>
    <property type="molecule type" value="Genomic_DNA"/>
</dbReference>
<feature type="transmembrane region" description="Helical" evidence="1">
    <location>
        <begin position="12"/>
        <end position="29"/>
    </location>
</feature>
<keyword evidence="4" id="KW-1185">Reference proteome</keyword>
<evidence type="ECO:0000313" key="4">
    <source>
        <dbReference type="Proteomes" id="UP000291088"/>
    </source>
</evidence>
<sequence length="117" mass="13898">MQGLFFETDTGVRYVLRFLVLLLGFWTAWRTGKAVAEGWQHYPTVIVYTLLLGVVMRFLHYALFQGPFISPFYYVIDVALLLVFATAGYRVRRTRQMVDNYYWLYEKTSAFSWKKKD</sequence>
<keyword evidence="1" id="KW-0812">Transmembrane</keyword>
<dbReference type="Pfam" id="PF21741">
    <property type="entry name" value="DUF6867"/>
    <property type="match status" value="1"/>
</dbReference>
<dbReference type="OrthoDB" id="9806174at2"/>
<feature type="domain" description="DUF6867" evidence="2">
    <location>
        <begin position="17"/>
        <end position="116"/>
    </location>
</feature>
<proteinExistence type="predicted"/>
<feature type="transmembrane region" description="Helical" evidence="1">
    <location>
        <begin position="41"/>
        <end position="60"/>
    </location>
</feature>
<accession>A0A4Q2T482</accession>
<evidence type="ECO:0000259" key="2">
    <source>
        <dbReference type="Pfam" id="PF21741"/>
    </source>
</evidence>
<keyword evidence="1" id="KW-1133">Transmembrane helix</keyword>
<protein>
    <recommendedName>
        <fullName evidence="2">DUF6867 domain-containing protein</fullName>
    </recommendedName>
</protein>
<comment type="caution">
    <text evidence="3">The sequence shown here is derived from an EMBL/GenBank/DDBJ whole genome shotgun (WGS) entry which is preliminary data.</text>
</comment>
<dbReference type="InterPro" id="IPR049201">
    <property type="entry name" value="DUF6867"/>
</dbReference>
<dbReference type="Proteomes" id="UP000291088">
    <property type="component" value="Unassembled WGS sequence"/>
</dbReference>
<name>A0A4Q2T482_9HYPH</name>
<evidence type="ECO:0000313" key="3">
    <source>
        <dbReference type="EMBL" id="RYC11734.1"/>
    </source>
</evidence>
<evidence type="ECO:0000256" key="1">
    <source>
        <dbReference type="SAM" id="Phobius"/>
    </source>
</evidence>
<keyword evidence="1" id="KW-0472">Membrane</keyword>
<dbReference type="AlphaFoldDB" id="A0A4Q2T482"/>
<dbReference type="RefSeq" id="WP_112688614.1">
    <property type="nucleotide sequence ID" value="NZ_SDVB01000238.1"/>
</dbReference>
<feature type="transmembrane region" description="Helical" evidence="1">
    <location>
        <begin position="72"/>
        <end position="91"/>
    </location>
</feature>
<reference evidence="3 4" key="1">
    <citation type="submission" date="2019-01" db="EMBL/GenBank/DDBJ databases">
        <authorList>
            <person name="Deng T."/>
        </authorList>
    </citation>
    <scope>NUCLEOTIDE SEQUENCE [LARGE SCALE GENOMIC DNA]</scope>
    <source>
        <strain evidence="3 4">F8825</strain>
    </source>
</reference>
<gene>
    <name evidence="3" type="ORF">EUU22_11700</name>
</gene>
<organism evidence="3 4">
    <name type="scientific">Ciceribacter ferrooxidans</name>
    <dbReference type="NCBI Taxonomy" id="2509717"/>
    <lineage>
        <taxon>Bacteria</taxon>
        <taxon>Pseudomonadati</taxon>
        <taxon>Pseudomonadota</taxon>
        <taxon>Alphaproteobacteria</taxon>
        <taxon>Hyphomicrobiales</taxon>
        <taxon>Rhizobiaceae</taxon>
        <taxon>Ciceribacter</taxon>
    </lineage>
</organism>